<proteinExistence type="predicted"/>
<gene>
    <name evidence="2" type="ORF">LX99_01451</name>
</gene>
<name>A0A316HF20_9SPHI</name>
<feature type="transmembrane region" description="Helical" evidence="1">
    <location>
        <begin position="166"/>
        <end position="186"/>
    </location>
</feature>
<keyword evidence="1" id="KW-0472">Membrane</keyword>
<evidence type="ECO:0000313" key="2">
    <source>
        <dbReference type="EMBL" id="PWK78997.1"/>
    </source>
</evidence>
<organism evidence="2 3">
    <name type="scientific">Mucilaginibacter oryzae</name>
    <dbReference type="NCBI Taxonomy" id="468058"/>
    <lineage>
        <taxon>Bacteria</taxon>
        <taxon>Pseudomonadati</taxon>
        <taxon>Bacteroidota</taxon>
        <taxon>Sphingobacteriia</taxon>
        <taxon>Sphingobacteriales</taxon>
        <taxon>Sphingobacteriaceae</taxon>
        <taxon>Mucilaginibacter</taxon>
    </lineage>
</organism>
<feature type="transmembrane region" description="Helical" evidence="1">
    <location>
        <begin position="53"/>
        <end position="71"/>
    </location>
</feature>
<keyword evidence="3" id="KW-1185">Reference proteome</keyword>
<dbReference type="EMBL" id="QGHA01000002">
    <property type="protein sequence ID" value="PWK78997.1"/>
    <property type="molecule type" value="Genomic_DNA"/>
</dbReference>
<evidence type="ECO:0008006" key="4">
    <source>
        <dbReference type="Google" id="ProtNLM"/>
    </source>
</evidence>
<protein>
    <recommendedName>
        <fullName evidence="4">DoxX-like protein</fullName>
    </recommendedName>
</protein>
<comment type="caution">
    <text evidence="2">The sequence shown here is derived from an EMBL/GenBank/DDBJ whole genome shotgun (WGS) entry which is preliminary data.</text>
</comment>
<sequence length="370" mass="42315">MQPETVTRSSWFSKFSEFFLVLVAGVCGIYMLFSSLAPEIFYMRFGNVLDDALIDGLGAAALLALLYSISWHRNELKANKDSTAKHAWFRAVIRYFIAYTISVYGFAKICQTQFGHYYFRDDMQAGHLNGLSLTWYYFGHSYTFAVILGSIQIFGGILLMFRRTTLLGTCLLLPVMLNIVLINLFYDIAFGAFVVAAILTVSLFFLLLLRWDDLKLLFLSKSITPPIKLSFLKPIVIPLVLATAFYSVYHYVAHKPTPAPFTGIWKVTELKRNGKPDDENAWIKHASSFHKVYVEKDGTISFSANPYVFDDMKAWFSSYLYDANHHVLNVFFNGPKGDTTKIDIGNHIDQSMQWKMVINKDTLQMKLYKE</sequence>
<feature type="transmembrane region" description="Helical" evidence="1">
    <location>
        <begin position="192"/>
        <end position="211"/>
    </location>
</feature>
<dbReference type="RefSeq" id="WP_109607237.1">
    <property type="nucleotide sequence ID" value="NZ_QGHA01000002.1"/>
</dbReference>
<feature type="transmembrane region" description="Helical" evidence="1">
    <location>
        <begin position="92"/>
        <end position="114"/>
    </location>
</feature>
<accession>A0A316HF20</accession>
<dbReference type="Proteomes" id="UP000245678">
    <property type="component" value="Unassembled WGS sequence"/>
</dbReference>
<feature type="transmembrane region" description="Helical" evidence="1">
    <location>
        <begin position="134"/>
        <end position="159"/>
    </location>
</feature>
<dbReference type="AlphaFoldDB" id="A0A316HF20"/>
<feature type="transmembrane region" description="Helical" evidence="1">
    <location>
        <begin position="12"/>
        <end position="33"/>
    </location>
</feature>
<keyword evidence="1" id="KW-1133">Transmembrane helix</keyword>
<feature type="transmembrane region" description="Helical" evidence="1">
    <location>
        <begin position="231"/>
        <end position="252"/>
    </location>
</feature>
<keyword evidence="1" id="KW-0812">Transmembrane</keyword>
<evidence type="ECO:0000256" key="1">
    <source>
        <dbReference type="SAM" id="Phobius"/>
    </source>
</evidence>
<evidence type="ECO:0000313" key="3">
    <source>
        <dbReference type="Proteomes" id="UP000245678"/>
    </source>
</evidence>
<reference evidence="2 3" key="1">
    <citation type="submission" date="2018-05" db="EMBL/GenBank/DDBJ databases">
        <title>Genomic Encyclopedia of Archaeal and Bacterial Type Strains, Phase II (KMG-II): from individual species to whole genera.</title>
        <authorList>
            <person name="Goeker M."/>
        </authorList>
    </citation>
    <scope>NUCLEOTIDE SEQUENCE [LARGE SCALE GENOMIC DNA]</scope>
    <source>
        <strain evidence="2 3">DSM 19975</strain>
    </source>
</reference>